<dbReference type="AlphaFoldDB" id="W1NHR7"/>
<proteinExistence type="predicted"/>
<keyword evidence="2" id="KW-1185">Reference proteome</keyword>
<sequence length="115" mass="12898">MGIETHVLRSHLTFPSLLDCIPRSDLQRPIESHSRARCLLAKAGKDNPAALNVASHAGFRFDLTRVNKNIDCERLVIVTGTWQHHEHGCQCKSVDASSSDRDFGRKFRKFAKIGT</sequence>
<evidence type="ECO:0000313" key="1">
    <source>
        <dbReference type="EMBL" id="ERM94705.1"/>
    </source>
</evidence>
<reference evidence="2" key="1">
    <citation type="journal article" date="2013" name="Science">
        <title>The Amborella genome and the evolution of flowering plants.</title>
        <authorList>
            <consortium name="Amborella Genome Project"/>
        </authorList>
    </citation>
    <scope>NUCLEOTIDE SEQUENCE [LARGE SCALE GENOMIC DNA]</scope>
</reference>
<dbReference type="EMBL" id="KI397507">
    <property type="protein sequence ID" value="ERM94705.1"/>
    <property type="molecule type" value="Genomic_DNA"/>
</dbReference>
<evidence type="ECO:0000313" key="2">
    <source>
        <dbReference type="Proteomes" id="UP000017836"/>
    </source>
</evidence>
<dbReference type="Gramene" id="ERM94705">
    <property type="protein sequence ID" value="ERM94705"/>
    <property type="gene ID" value="AMTR_s00011p00238020"/>
</dbReference>
<name>W1NHR7_AMBTC</name>
<gene>
    <name evidence="1" type="ORF">AMTR_s00011p00238020</name>
</gene>
<organism evidence="1 2">
    <name type="scientific">Amborella trichopoda</name>
    <dbReference type="NCBI Taxonomy" id="13333"/>
    <lineage>
        <taxon>Eukaryota</taxon>
        <taxon>Viridiplantae</taxon>
        <taxon>Streptophyta</taxon>
        <taxon>Embryophyta</taxon>
        <taxon>Tracheophyta</taxon>
        <taxon>Spermatophyta</taxon>
        <taxon>Magnoliopsida</taxon>
        <taxon>Amborellales</taxon>
        <taxon>Amborellaceae</taxon>
        <taxon>Amborella</taxon>
    </lineage>
</organism>
<accession>W1NHR7</accession>
<dbReference type="HOGENOM" id="CLU_2112138_0_0_1"/>
<dbReference type="Proteomes" id="UP000017836">
    <property type="component" value="Unassembled WGS sequence"/>
</dbReference>
<protein>
    <submittedName>
        <fullName evidence="1">Uncharacterized protein</fullName>
    </submittedName>
</protein>